<dbReference type="AlphaFoldDB" id="A0A3M2LJ59"/>
<dbReference type="GO" id="GO:0003677">
    <property type="term" value="F:DNA binding"/>
    <property type="evidence" value="ECO:0007669"/>
    <property type="project" value="InterPro"/>
</dbReference>
<dbReference type="InterPro" id="IPR001387">
    <property type="entry name" value="Cro/C1-type_HTH"/>
</dbReference>
<dbReference type="InterPro" id="IPR010982">
    <property type="entry name" value="Lambda_DNA-bd_dom_sf"/>
</dbReference>
<dbReference type="PROSITE" id="PS50943">
    <property type="entry name" value="HTH_CROC1"/>
    <property type="match status" value="1"/>
</dbReference>
<dbReference type="Pfam" id="PF13560">
    <property type="entry name" value="HTH_31"/>
    <property type="match status" value="1"/>
</dbReference>
<dbReference type="EMBL" id="RFFG01000105">
    <property type="protein sequence ID" value="RMI37504.1"/>
    <property type="molecule type" value="Genomic_DNA"/>
</dbReference>
<keyword evidence="3" id="KW-1185">Reference proteome</keyword>
<organism evidence="2 3">
    <name type="scientific">Actinomadura harenae</name>
    <dbReference type="NCBI Taxonomy" id="2483351"/>
    <lineage>
        <taxon>Bacteria</taxon>
        <taxon>Bacillati</taxon>
        <taxon>Actinomycetota</taxon>
        <taxon>Actinomycetes</taxon>
        <taxon>Streptosporangiales</taxon>
        <taxon>Thermomonosporaceae</taxon>
        <taxon>Actinomadura</taxon>
    </lineage>
</organism>
<dbReference type="Proteomes" id="UP000282674">
    <property type="component" value="Unassembled WGS sequence"/>
</dbReference>
<proteinExistence type="predicted"/>
<reference evidence="2 3" key="1">
    <citation type="submission" date="2018-10" db="EMBL/GenBank/DDBJ databases">
        <title>Isolation from soil.</title>
        <authorList>
            <person name="Hu J."/>
        </authorList>
    </citation>
    <scope>NUCLEOTIDE SEQUENCE [LARGE SCALE GENOMIC DNA]</scope>
    <source>
        <strain evidence="2 3">NEAU-Ht49</strain>
    </source>
</reference>
<accession>A0A3M2LJ59</accession>
<evidence type="ECO:0000313" key="3">
    <source>
        <dbReference type="Proteomes" id="UP000282674"/>
    </source>
</evidence>
<dbReference type="RefSeq" id="WP_122198883.1">
    <property type="nucleotide sequence ID" value="NZ_JBHSKC010000051.1"/>
</dbReference>
<dbReference type="Gene3D" id="1.10.260.40">
    <property type="entry name" value="lambda repressor-like DNA-binding domains"/>
    <property type="match status" value="1"/>
</dbReference>
<name>A0A3M2LJ59_9ACTN</name>
<sequence>MDSSQQRRCTSCGSTLSRYSAGTRCGPCQRGLHIAPEFWDEAPVQQAVAAWDLGALCRLIRSHTGLSQAAFARIVSSDQSEISRLERGQRIIKDRRRVLQWAQVLNFPEHLAGQLPSRPERTPSGIEPTFSAPRVAADAEPRQLHLPAGKSLTGGALPTLTLSADSFHGNELHIRRGAELDGWMRTPSRALLVVTRTIDGASRQFAADTRYVTRANAAPGDRDHVLRVPAAYELDDLTFGIVWAVAGFDAALLGDDAGLHAVLPLTGGVDLDPLFSAVRDEDLTPGSLMFVGSQTSARYILDQYGPLGDAPVFWTREQTGEEAATWLLFTHKLDYLRRTAPPVPEPKATIGRAFCIPAEVVARSPGYERVLLFLAIALMESLGITTWITEIPDLADTDGFVLIPRRGAIIASWVRAEGVSKLGRTMRPAELHAFADAIGHTAAHSVTAADLARDRLIATADYLQLDWGWATRRCRQLASVGTAALARPRSHLMGLEGLDTACRFVASQHPLNR</sequence>
<dbReference type="OrthoDB" id="4506662at2"/>
<evidence type="ECO:0000259" key="1">
    <source>
        <dbReference type="PROSITE" id="PS50943"/>
    </source>
</evidence>
<protein>
    <submittedName>
        <fullName evidence="2">XRE family transcriptional regulator</fullName>
    </submittedName>
</protein>
<dbReference type="CDD" id="cd00093">
    <property type="entry name" value="HTH_XRE"/>
    <property type="match status" value="1"/>
</dbReference>
<comment type="caution">
    <text evidence="2">The sequence shown here is derived from an EMBL/GenBank/DDBJ whole genome shotgun (WGS) entry which is preliminary data.</text>
</comment>
<feature type="domain" description="HTH cro/C1-type" evidence="1">
    <location>
        <begin position="58"/>
        <end position="111"/>
    </location>
</feature>
<dbReference type="SUPFAM" id="SSF47413">
    <property type="entry name" value="lambda repressor-like DNA-binding domains"/>
    <property type="match status" value="1"/>
</dbReference>
<evidence type="ECO:0000313" key="2">
    <source>
        <dbReference type="EMBL" id="RMI37504.1"/>
    </source>
</evidence>
<gene>
    <name evidence="2" type="ORF">EBO15_35670</name>
</gene>